<feature type="compositionally biased region" description="Pro residues" evidence="21">
    <location>
        <begin position="421"/>
        <end position="433"/>
    </location>
</feature>
<dbReference type="GeneTree" id="ENSGT00940000166263"/>
<evidence type="ECO:0000259" key="22">
    <source>
        <dbReference type="PROSITE" id="PS50002"/>
    </source>
</evidence>
<evidence type="ECO:0000256" key="2">
    <source>
        <dbReference type="ARBA" id="ARBA00004279"/>
    </source>
</evidence>
<sequence length="846" mass="95452">MSVRTVNLDTYSLSLLTAKEDILNPRSSTNWALFAYDGVTNKLKLADSGAGGVAELAGKFNISKPQYGLCKVENAETGSLRIAMISWVGQNVDDYRRAECASHIPAIKNFFKEAHVFMKAEEAEDVTEEKLRAELSKISAHASSQWARRSSRSADKEDIVGTNYRKTNAAMEMRLINRDSFWARAEREEEERKEEERRRASDERRRLERERVLKERRDAEERDRKMDEKLQMVEAQRRKQAEQEEEFRRKEKVKWEQQQKEHEDDMRARLRRSESIEKAAEAAALVSQRSMNPREFFRQLSSSSSQSPTSPGSSRTGKPFRRYQRSLTDSAFIFCKAEESAASSPRSSPLVSPFSRPPHSPFYRTTSPPTSPDFRPVTSPQRPKAPVTPPTPPVHPGPAFSALSSVPQTDNQVQAVVEPRAPSPAEPSAPPASPTTFVSLSPTLVKNNPTQLHSEALAASPQNALTHRVHTAFCFEADLPPQAPTAPLPERPQPNTDLNTATHVHTGLVSDTSYIAQAVLVEEDEEEDTEEQEEEKTETQAQPLAVIIESVQVEAEEQEQDDEEQEQEEEEEAGSKQEAEPASPEEPVEAEEELAEAEEEPAEVVEERVEFEEEQVEVIAERVEFEEEPVMLIEEPVEFEEEPVMLIEEPVMLIEEPVEFAEEPVEVVEETEELVEEEEEANEDQEENNISEDSQAPAEPAEEVSAVTEPLCQEIKHEIVVLSSNGITNGENTQEQNGTERSLSPSDTELSSQELSVCYNLHVTPEEEDGVEDEEQEITENGKEVLAKRQMCVRALYDYQAEDESEISFEPGDIITDVETVDKAWWRGWSKDGRQGLFPANYVETI</sequence>
<comment type="similarity">
    <text evidence="6">Belongs to the ABP1 family.</text>
</comment>
<dbReference type="CDD" id="cd11281">
    <property type="entry name" value="ADF_drebrin_like"/>
    <property type="match status" value="1"/>
</dbReference>
<reference evidence="24" key="1">
    <citation type="submission" date="2021-04" db="EMBL/GenBank/DDBJ databases">
        <authorList>
            <consortium name="Wellcome Sanger Institute Data Sharing"/>
        </authorList>
    </citation>
    <scope>NUCLEOTIDE SEQUENCE [LARGE SCALE GENOMIC DNA]</scope>
</reference>
<keyword evidence="9" id="KW-0963">Cytoplasm</keyword>
<feature type="compositionally biased region" description="Basic and acidic residues" evidence="21">
    <location>
        <begin position="194"/>
        <end position="280"/>
    </location>
</feature>
<keyword evidence="13" id="KW-0007">Acetylation</keyword>
<name>A0A3Q1HJV8_ANATE</name>
<dbReference type="SMART" id="SM00102">
    <property type="entry name" value="ADF"/>
    <property type="match status" value="1"/>
</dbReference>
<evidence type="ECO:0000256" key="1">
    <source>
        <dbReference type="ARBA" id="ARBA00004245"/>
    </source>
</evidence>
<evidence type="ECO:0000313" key="25">
    <source>
        <dbReference type="Proteomes" id="UP000265040"/>
    </source>
</evidence>
<dbReference type="PANTHER" id="PTHR10829">
    <property type="entry name" value="CORTACTIN AND DREBRIN"/>
    <property type="match status" value="1"/>
</dbReference>
<dbReference type="GO" id="GO:0005884">
    <property type="term" value="C:actin filament"/>
    <property type="evidence" value="ECO:0007669"/>
    <property type="project" value="TreeGrafter"/>
</dbReference>
<dbReference type="RefSeq" id="XP_026198977.1">
    <property type="nucleotide sequence ID" value="XM_026343192.1"/>
</dbReference>
<feature type="compositionally biased region" description="Acidic residues" evidence="21">
    <location>
        <begin position="554"/>
        <end position="572"/>
    </location>
</feature>
<dbReference type="GO" id="GO:0030833">
    <property type="term" value="P:regulation of actin filament polymerization"/>
    <property type="evidence" value="ECO:0007669"/>
    <property type="project" value="TreeGrafter"/>
</dbReference>
<dbReference type="InParanoid" id="A0A3Q1HJV8"/>
<feature type="domain" description="ADF-H" evidence="23">
    <location>
        <begin position="5"/>
        <end position="136"/>
    </location>
</feature>
<dbReference type="InterPro" id="IPR002108">
    <property type="entry name" value="ADF-H"/>
</dbReference>
<dbReference type="FunFam" id="2.30.30.40:FF:000046">
    <property type="entry name" value="Drebrin-like protein isoform B"/>
    <property type="match status" value="1"/>
</dbReference>
<dbReference type="GO" id="GO:0061003">
    <property type="term" value="P:positive regulation of dendritic spine morphogenesis"/>
    <property type="evidence" value="ECO:0007669"/>
    <property type="project" value="TreeGrafter"/>
</dbReference>
<evidence type="ECO:0000256" key="17">
    <source>
        <dbReference type="ARBA" id="ARBA00023273"/>
    </source>
</evidence>
<accession>A0A3Q1HJV8</accession>
<dbReference type="AlphaFoldDB" id="A0A3Q1HJV8"/>
<dbReference type="GO" id="GO:0051015">
    <property type="term" value="F:actin filament binding"/>
    <property type="evidence" value="ECO:0007669"/>
    <property type="project" value="TreeGrafter"/>
</dbReference>
<dbReference type="GO" id="GO:0098974">
    <property type="term" value="P:postsynaptic actin cytoskeleton organization"/>
    <property type="evidence" value="ECO:0007669"/>
    <property type="project" value="TreeGrafter"/>
</dbReference>
<evidence type="ECO:0000256" key="11">
    <source>
        <dbReference type="ARBA" id="ARBA00022902"/>
    </source>
</evidence>
<reference evidence="24" key="3">
    <citation type="submission" date="2025-09" db="UniProtKB">
        <authorList>
            <consortium name="Ensembl"/>
        </authorList>
    </citation>
    <scope>IDENTIFICATION</scope>
</reference>
<evidence type="ECO:0000256" key="19">
    <source>
        <dbReference type="ARBA" id="ARBA00076970"/>
    </source>
</evidence>
<evidence type="ECO:0000256" key="12">
    <source>
        <dbReference type="ARBA" id="ARBA00022949"/>
    </source>
</evidence>
<evidence type="ECO:0000256" key="20">
    <source>
        <dbReference type="PROSITE-ProRule" id="PRU00192"/>
    </source>
</evidence>
<feature type="compositionally biased region" description="Pro residues" evidence="21">
    <location>
        <begin position="386"/>
        <end position="396"/>
    </location>
</feature>
<evidence type="ECO:0000259" key="23">
    <source>
        <dbReference type="PROSITE" id="PS51263"/>
    </source>
</evidence>
<feature type="region of interest" description="Disordered" evidence="21">
    <location>
        <begin position="186"/>
        <end position="323"/>
    </location>
</feature>
<dbReference type="GO" id="GO:0030425">
    <property type="term" value="C:dendrite"/>
    <property type="evidence" value="ECO:0007669"/>
    <property type="project" value="UniProtKB-SubCell"/>
</dbReference>
<dbReference type="CDD" id="cd11960">
    <property type="entry name" value="SH3_Abp1_eu"/>
    <property type="match status" value="1"/>
</dbReference>
<dbReference type="SUPFAM" id="SSF55753">
    <property type="entry name" value="Actin depolymerizing proteins"/>
    <property type="match status" value="1"/>
</dbReference>
<evidence type="ECO:0000256" key="3">
    <source>
        <dbReference type="ARBA" id="ARBA00004282"/>
    </source>
</evidence>
<feature type="region of interest" description="Disordered" evidence="21">
    <location>
        <begin position="522"/>
        <end position="610"/>
    </location>
</feature>
<feature type="compositionally biased region" description="Low complexity" evidence="21">
    <location>
        <begin position="298"/>
        <end position="317"/>
    </location>
</feature>
<keyword evidence="7 20" id="KW-0728">SH3 domain</keyword>
<evidence type="ECO:0000256" key="9">
    <source>
        <dbReference type="ARBA" id="ARBA00022490"/>
    </source>
</evidence>
<dbReference type="GO" id="GO:0045211">
    <property type="term" value="C:postsynaptic membrane"/>
    <property type="evidence" value="ECO:0007669"/>
    <property type="project" value="TreeGrafter"/>
</dbReference>
<feature type="compositionally biased region" description="Acidic residues" evidence="21">
    <location>
        <begin position="586"/>
        <end position="610"/>
    </location>
</feature>
<feature type="compositionally biased region" description="Pro residues" evidence="21">
    <location>
        <begin position="481"/>
        <end position="492"/>
    </location>
</feature>
<dbReference type="Ensembl" id="ENSATET00000005378.3">
    <property type="protein sequence ID" value="ENSATEP00000005288.1"/>
    <property type="gene ID" value="ENSATEG00000003754.3"/>
</dbReference>
<dbReference type="STRING" id="64144.ENSATEP00000005288"/>
<evidence type="ECO:0000256" key="8">
    <source>
        <dbReference type="ARBA" id="ARBA00022473"/>
    </source>
</evidence>
<dbReference type="GO" id="GO:0030027">
    <property type="term" value="C:lamellipodium"/>
    <property type="evidence" value="ECO:0007669"/>
    <property type="project" value="TreeGrafter"/>
</dbReference>
<feature type="region of interest" description="Disordered" evidence="21">
    <location>
        <begin position="662"/>
        <end position="708"/>
    </location>
</feature>
<dbReference type="OMA" id="HFFKEAH"/>
<feature type="compositionally biased region" description="Acidic residues" evidence="21">
    <location>
        <begin position="522"/>
        <end position="536"/>
    </location>
</feature>
<dbReference type="GeneID" id="113150615"/>
<dbReference type="SMART" id="SM00326">
    <property type="entry name" value="SH3"/>
    <property type="match status" value="1"/>
</dbReference>
<dbReference type="InterPro" id="IPR029006">
    <property type="entry name" value="ADF-H/Gelsolin-like_dom_sf"/>
</dbReference>
<keyword evidence="17" id="KW-0966">Cell projection</keyword>
<dbReference type="Proteomes" id="UP000265040">
    <property type="component" value="Chromosome 9"/>
</dbReference>
<evidence type="ECO:0000256" key="5">
    <source>
        <dbReference type="ARBA" id="ARBA00004624"/>
    </source>
</evidence>
<dbReference type="Pfam" id="PF00018">
    <property type="entry name" value="SH3_1"/>
    <property type="match status" value="1"/>
</dbReference>
<dbReference type="GO" id="GO:0048812">
    <property type="term" value="P:neuron projection morphogenesis"/>
    <property type="evidence" value="ECO:0007669"/>
    <property type="project" value="TreeGrafter"/>
</dbReference>
<evidence type="ECO:0000256" key="21">
    <source>
        <dbReference type="SAM" id="MobiDB-lite"/>
    </source>
</evidence>
<evidence type="ECO:0000313" key="24">
    <source>
        <dbReference type="Ensembl" id="ENSATEP00000005288.1"/>
    </source>
</evidence>
<feature type="compositionally biased region" description="Low complexity" evidence="21">
    <location>
        <begin position="340"/>
        <end position="354"/>
    </location>
</feature>
<dbReference type="PRINTS" id="PR00452">
    <property type="entry name" value="SH3DOMAIN"/>
</dbReference>
<comment type="subcellular location">
    <subcellularLocation>
        <location evidence="3">Cell junction</location>
    </subcellularLocation>
    <subcellularLocation>
        <location evidence="2">Cell projection</location>
        <location evidence="2">Dendrite</location>
    </subcellularLocation>
    <subcellularLocation>
        <location evidence="5">Cell projection</location>
        <location evidence="5">Growth cone</location>
    </subcellularLocation>
    <subcellularLocation>
        <location evidence="4">Cytoplasm</location>
        <location evidence="4">Cell cortex</location>
    </subcellularLocation>
    <subcellularLocation>
        <location evidence="1">Cytoplasm</location>
        <location evidence="1">Cytoskeleton</location>
    </subcellularLocation>
</comment>
<evidence type="ECO:0000256" key="18">
    <source>
        <dbReference type="ARBA" id="ARBA00073040"/>
    </source>
</evidence>
<dbReference type="GO" id="GO:0045773">
    <property type="term" value="P:positive regulation of axon extension"/>
    <property type="evidence" value="ECO:0007669"/>
    <property type="project" value="TreeGrafter"/>
</dbReference>
<feature type="compositionally biased region" description="Polar residues" evidence="21">
    <location>
        <begin position="402"/>
        <end position="414"/>
    </location>
</feature>
<dbReference type="PROSITE" id="PS51263">
    <property type="entry name" value="ADF_H"/>
    <property type="match status" value="1"/>
</dbReference>
<dbReference type="InterPro" id="IPR035717">
    <property type="entry name" value="Drebrin-like_SH3"/>
</dbReference>
<feature type="region of interest" description="Disordered" evidence="21">
    <location>
        <begin position="480"/>
        <end position="499"/>
    </location>
</feature>
<dbReference type="Gene3D" id="2.30.30.40">
    <property type="entry name" value="SH3 Domains"/>
    <property type="match status" value="1"/>
</dbReference>
<dbReference type="PANTHER" id="PTHR10829:SF9">
    <property type="entry name" value="ADF-H DOMAIN-CONTAINING PROTEIN"/>
    <property type="match status" value="1"/>
</dbReference>
<dbReference type="FunFam" id="3.40.20.10:FF:000032">
    <property type="entry name" value="Drebrin 1"/>
    <property type="match status" value="1"/>
</dbReference>
<feature type="compositionally biased region" description="Acidic residues" evidence="21">
    <location>
        <begin position="662"/>
        <end position="690"/>
    </location>
</feature>
<feature type="region of interest" description="Disordered" evidence="21">
    <location>
        <begin position="726"/>
        <end position="752"/>
    </location>
</feature>
<evidence type="ECO:0000256" key="14">
    <source>
        <dbReference type="ARBA" id="ARBA00023054"/>
    </source>
</evidence>
<keyword evidence="8" id="KW-0217">Developmental protein</keyword>
<evidence type="ECO:0000256" key="13">
    <source>
        <dbReference type="ARBA" id="ARBA00022990"/>
    </source>
</evidence>
<keyword evidence="14" id="KW-0175">Coiled coil</keyword>
<dbReference type="InterPro" id="IPR036028">
    <property type="entry name" value="SH3-like_dom_sf"/>
</dbReference>
<evidence type="ECO:0000256" key="10">
    <source>
        <dbReference type="ARBA" id="ARBA00022782"/>
    </source>
</evidence>
<feature type="compositionally biased region" description="Low complexity" evidence="21">
    <location>
        <begin position="696"/>
        <end position="708"/>
    </location>
</feature>
<dbReference type="InterPro" id="IPR001452">
    <property type="entry name" value="SH3_domain"/>
</dbReference>
<dbReference type="OrthoDB" id="5971719at2759"/>
<reference evidence="24" key="2">
    <citation type="submission" date="2025-08" db="UniProtKB">
        <authorList>
            <consortium name="Ensembl"/>
        </authorList>
    </citation>
    <scope>IDENTIFICATION</scope>
</reference>
<keyword evidence="15" id="KW-0009">Actin-binding</keyword>
<feature type="domain" description="SH3" evidence="22">
    <location>
        <begin position="788"/>
        <end position="846"/>
    </location>
</feature>
<dbReference type="PROSITE" id="PS50002">
    <property type="entry name" value="SH3"/>
    <property type="match status" value="1"/>
</dbReference>
<organism evidence="24 25">
    <name type="scientific">Anabas testudineus</name>
    <name type="common">Climbing perch</name>
    <name type="synonym">Anthias testudineus</name>
    <dbReference type="NCBI Taxonomy" id="64144"/>
    <lineage>
        <taxon>Eukaryota</taxon>
        <taxon>Metazoa</taxon>
        <taxon>Chordata</taxon>
        <taxon>Craniata</taxon>
        <taxon>Vertebrata</taxon>
        <taxon>Euteleostomi</taxon>
        <taxon>Actinopterygii</taxon>
        <taxon>Neopterygii</taxon>
        <taxon>Teleostei</taxon>
        <taxon>Neoteleostei</taxon>
        <taxon>Acanthomorphata</taxon>
        <taxon>Anabantaria</taxon>
        <taxon>Anabantiformes</taxon>
        <taxon>Anabantoidei</taxon>
        <taxon>Anabantidae</taxon>
        <taxon>Anabas</taxon>
    </lineage>
</organism>
<dbReference type="GO" id="GO:0014069">
    <property type="term" value="C:postsynaptic density"/>
    <property type="evidence" value="ECO:0007669"/>
    <property type="project" value="TreeGrafter"/>
</dbReference>
<keyword evidence="16" id="KW-0206">Cytoskeleton</keyword>
<keyword evidence="10" id="KW-0221">Differentiation</keyword>
<dbReference type="Gene3D" id="3.40.20.10">
    <property type="entry name" value="Severin"/>
    <property type="match status" value="1"/>
</dbReference>
<protein>
    <recommendedName>
        <fullName evidence="18">Drebrin</fullName>
    </recommendedName>
    <alternativeName>
        <fullName evidence="19">Developmentally-regulated brain protein</fullName>
    </alternativeName>
</protein>
<keyword evidence="25" id="KW-1185">Reference proteome</keyword>
<evidence type="ECO:0000256" key="16">
    <source>
        <dbReference type="ARBA" id="ARBA00023212"/>
    </source>
</evidence>
<dbReference type="SUPFAM" id="SSF50044">
    <property type="entry name" value="SH3-domain"/>
    <property type="match status" value="1"/>
</dbReference>
<dbReference type="GO" id="GO:0070161">
    <property type="term" value="C:anchoring junction"/>
    <property type="evidence" value="ECO:0007669"/>
    <property type="project" value="UniProtKB-SubCell"/>
</dbReference>
<evidence type="ECO:0000256" key="15">
    <source>
        <dbReference type="ARBA" id="ARBA00023203"/>
    </source>
</evidence>
<proteinExistence type="inferred from homology"/>
<dbReference type="Pfam" id="PF00241">
    <property type="entry name" value="Cofilin_ADF"/>
    <property type="match status" value="1"/>
</dbReference>
<feature type="region of interest" description="Disordered" evidence="21">
    <location>
        <begin position="338"/>
        <end position="437"/>
    </location>
</feature>
<keyword evidence="12" id="KW-0965">Cell junction</keyword>
<evidence type="ECO:0000256" key="7">
    <source>
        <dbReference type="ARBA" id="ARBA00022443"/>
    </source>
</evidence>
<evidence type="ECO:0000256" key="4">
    <source>
        <dbReference type="ARBA" id="ARBA00004544"/>
    </source>
</evidence>
<dbReference type="GO" id="GO:0030864">
    <property type="term" value="C:cortical actin cytoskeleton"/>
    <property type="evidence" value="ECO:0007669"/>
    <property type="project" value="TreeGrafter"/>
</dbReference>
<evidence type="ECO:0000256" key="6">
    <source>
        <dbReference type="ARBA" id="ARBA00011039"/>
    </source>
</evidence>
<dbReference type="GO" id="GO:0030426">
    <property type="term" value="C:growth cone"/>
    <property type="evidence" value="ECO:0007669"/>
    <property type="project" value="UniProtKB-SubCell"/>
</dbReference>
<keyword evidence="11" id="KW-0524">Neurogenesis</keyword>